<evidence type="ECO:0000256" key="5">
    <source>
        <dbReference type="SAM" id="SignalP"/>
    </source>
</evidence>
<dbReference type="InterPro" id="IPR036398">
    <property type="entry name" value="CA_dom_sf"/>
</dbReference>
<evidence type="ECO:0000313" key="7">
    <source>
        <dbReference type="EMBL" id="KAG6639805.1"/>
    </source>
</evidence>
<comment type="catalytic activity">
    <reaction evidence="4">
        <text>hydrogencarbonate + H(+) = CO2 + H2O</text>
        <dbReference type="Rhea" id="RHEA:10748"/>
        <dbReference type="ChEBI" id="CHEBI:15377"/>
        <dbReference type="ChEBI" id="CHEBI:15378"/>
        <dbReference type="ChEBI" id="CHEBI:16526"/>
        <dbReference type="ChEBI" id="CHEBI:17544"/>
        <dbReference type="EC" id="4.2.1.1"/>
    </reaction>
</comment>
<dbReference type="GO" id="GO:0006730">
    <property type="term" value="P:one-carbon metabolic process"/>
    <property type="evidence" value="ECO:0007669"/>
    <property type="project" value="TreeGrafter"/>
</dbReference>
<dbReference type="SMART" id="SM01057">
    <property type="entry name" value="Carb_anhydrase"/>
    <property type="match status" value="1"/>
</dbReference>
<dbReference type="PANTHER" id="PTHR18952">
    <property type="entry name" value="CARBONIC ANHYDRASE"/>
    <property type="match status" value="1"/>
</dbReference>
<dbReference type="Proteomes" id="UP000811609">
    <property type="component" value="Chromosome 10"/>
</dbReference>
<sequence>MNKCSISTIFSCWLLLFLYQQAICTTAQVPAEEEGKFEYIPGSERGPERWGFLREEWAKCRTGRMQSPIDIVNSRVRIVPNRGQLKFNYKPANAIVRNSGHDIAIEWTGDAGSAQFNGVNYSLVQCHWHSPAEHLINGRRDDLELHMVHVNSSKIVALVVSQLYRIGRPDPFLSQFTAEITSLINQEGHRQKGVVDPRSARTNSAIKYYNYLGSLTTPPCNETVIWIVNQTISTVAREQVELLREAVFDYAEMNARPVQPLNGREILLYH</sequence>
<dbReference type="PROSITE" id="PS51144">
    <property type="entry name" value="ALPHA_CA_2"/>
    <property type="match status" value="1"/>
</dbReference>
<dbReference type="AlphaFoldDB" id="A0A8T1PAT6"/>
<keyword evidence="8" id="KW-1185">Reference proteome</keyword>
<comment type="function">
    <text evidence="1">Reversible hydration of carbon dioxide.</text>
</comment>
<keyword evidence="5" id="KW-0732">Signal</keyword>
<comment type="similarity">
    <text evidence="3">Belongs to the alpha-class carbonic anhydrase family.</text>
</comment>
<dbReference type="OrthoDB" id="429145at2759"/>
<dbReference type="InterPro" id="IPR001148">
    <property type="entry name" value="CA_dom"/>
</dbReference>
<reference evidence="7" key="1">
    <citation type="submission" date="2020-12" db="EMBL/GenBank/DDBJ databases">
        <title>WGS assembly of Carya illinoinensis cv. Pawnee.</title>
        <authorList>
            <person name="Platts A."/>
            <person name="Shu S."/>
            <person name="Wright S."/>
            <person name="Barry K."/>
            <person name="Edger P."/>
            <person name="Pires J.C."/>
            <person name="Schmutz J."/>
        </authorList>
    </citation>
    <scope>NUCLEOTIDE SEQUENCE</scope>
    <source>
        <tissue evidence="7">Leaf</tissue>
    </source>
</reference>
<gene>
    <name evidence="7" type="ORF">CIPAW_10G128000</name>
</gene>
<dbReference type="InterPro" id="IPR041891">
    <property type="entry name" value="Alpha_CA_prokaryot-like"/>
</dbReference>
<dbReference type="GO" id="GO:0004089">
    <property type="term" value="F:carbonate dehydratase activity"/>
    <property type="evidence" value="ECO:0007669"/>
    <property type="project" value="UniProtKB-EC"/>
</dbReference>
<accession>A0A8T1PAT6</accession>
<dbReference type="PANTHER" id="PTHR18952:SF201">
    <property type="entry name" value="CARBONIC ANHYDRASE"/>
    <property type="match status" value="1"/>
</dbReference>
<dbReference type="GO" id="GO:0008270">
    <property type="term" value="F:zinc ion binding"/>
    <property type="evidence" value="ECO:0007669"/>
    <property type="project" value="InterPro"/>
</dbReference>
<evidence type="ECO:0000256" key="4">
    <source>
        <dbReference type="ARBA" id="ARBA00048348"/>
    </source>
</evidence>
<evidence type="ECO:0000256" key="3">
    <source>
        <dbReference type="ARBA" id="ARBA00006365"/>
    </source>
</evidence>
<comment type="subcellular location">
    <subcellularLocation>
        <location evidence="2">Plastid</location>
        <location evidence="2">Chloroplast stroma</location>
    </subcellularLocation>
</comment>
<dbReference type="CDD" id="cd03124">
    <property type="entry name" value="alpha_CA_prokaryotic_like"/>
    <property type="match status" value="1"/>
</dbReference>
<dbReference type="InterPro" id="IPR023561">
    <property type="entry name" value="Carbonic_anhydrase_a-class"/>
</dbReference>
<organism evidence="7 8">
    <name type="scientific">Carya illinoinensis</name>
    <name type="common">Pecan</name>
    <dbReference type="NCBI Taxonomy" id="32201"/>
    <lineage>
        <taxon>Eukaryota</taxon>
        <taxon>Viridiplantae</taxon>
        <taxon>Streptophyta</taxon>
        <taxon>Embryophyta</taxon>
        <taxon>Tracheophyta</taxon>
        <taxon>Spermatophyta</taxon>
        <taxon>Magnoliopsida</taxon>
        <taxon>eudicotyledons</taxon>
        <taxon>Gunneridae</taxon>
        <taxon>Pentapetalae</taxon>
        <taxon>rosids</taxon>
        <taxon>fabids</taxon>
        <taxon>Fagales</taxon>
        <taxon>Juglandaceae</taxon>
        <taxon>Carya</taxon>
    </lineage>
</organism>
<evidence type="ECO:0000256" key="2">
    <source>
        <dbReference type="ARBA" id="ARBA00004470"/>
    </source>
</evidence>
<comment type="caution">
    <text evidence="7">The sequence shown here is derived from an EMBL/GenBank/DDBJ whole genome shotgun (WGS) entry which is preliminary data.</text>
</comment>
<protein>
    <recommendedName>
        <fullName evidence="6">Alpha-carbonic anhydrase domain-containing protein</fullName>
    </recommendedName>
</protein>
<feature type="chain" id="PRO_5035916840" description="Alpha-carbonic anhydrase domain-containing protein" evidence="5">
    <location>
        <begin position="25"/>
        <end position="270"/>
    </location>
</feature>
<feature type="signal peptide" evidence="5">
    <location>
        <begin position="1"/>
        <end position="24"/>
    </location>
</feature>
<dbReference type="Gene3D" id="3.10.200.10">
    <property type="entry name" value="Alpha carbonic anhydrase"/>
    <property type="match status" value="1"/>
</dbReference>
<dbReference type="SUPFAM" id="SSF51069">
    <property type="entry name" value="Carbonic anhydrase"/>
    <property type="match status" value="1"/>
</dbReference>
<name>A0A8T1PAT6_CARIL</name>
<proteinExistence type="inferred from homology"/>
<feature type="domain" description="Alpha-carbonic anhydrase" evidence="6">
    <location>
        <begin position="35"/>
        <end position="270"/>
    </location>
</feature>
<dbReference type="GO" id="GO:0009570">
    <property type="term" value="C:chloroplast stroma"/>
    <property type="evidence" value="ECO:0007669"/>
    <property type="project" value="UniProtKB-SubCell"/>
</dbReference>
<dbReference type="Pfam" id="PF00194">
    <property type="entry name" value="Carb_anhydrase"/>
    <property type="match status" value="1"/>
</dbReference>
<evidence type="ECO:0000313" key="8">
    <source>
        <dbReference type="Proteomes" id="UP000811609"/>
    </source>
</evidence>
<evidence type="ECO:0000259" key="6">
    <source>
        <dbReference type="PROSITE" id="PS51144"/>
    </source>
</evidence>
<dbReference type="EMBL" id="CM031818">
    <property type="protein sequence ID" value="KAG6639805.1"/>
    <property type="molecule type" value="Genomic_DNA"/>
</dbReference>
<evidence type="ECO:0000256" key="1">
    <source>
        <dbReference type="ARBA" id="ARBA00002904"/>
    </source>
</evidence>